<feature type="domain" description="Nudix hydrolase" evidence="4">
    <location>
        <begin position="19"/>
        <end position="151"/>
    </location>
</feature>
<comment type="cofactor">
    <cofactor evidence="1">
        <name>Mg(2+)</name>
        <dbReference type="ChEBI" id="CHEBI:18420"/>
    </cofactor>
</comment>
<reference evidence="5 6" key="1">
    <citation type="journal article" date="2014" name="BMC Genomics">
        <title>Comparison of environmental and isolate Sulfobacillus genomes reveals diverse carbon, sulfur, nitrogen, and hydrogen metabolisms.</title>
        <authorList>
            <person name="Justice N.B."/>
            <person name="Norman A."/>
            <person name="Brown C.T."/>
            <person name="Singh A."/>
            <person name="Thomas B.C."/>
            <person name="Banfield J.F."/>
        </authorList>
    </citation>
    <scope>NUCLEOTIDE SEQUENCE [LARGE SCALE GENOMIC DNA]</scope>
    <source>
        <strain evidence="5">AMDSBA1</strain>
    </source>
</reference>
<dbReference type="PROSITE" id="PS51462">
    <property type="entry name" value="NUDIX"/>
    <property type="match status" value="1"/>
</dbReference>
<dbReference type="InterPro" id="IPR015797">
    <property type="entry name" value="NUDIX_hydrolase-like_dom_sf"/>
</dbReference>
<protein>
    <submittedName>
        <fullName evidence="5">NUDIX hydrolase</fullName>
    </submittedName>
</protein>
<accession>A0A2T2WZA2</accession>
<dbReference type="Gene3D" id="3.90.79.10">
    <property type="entry name" value="Nucleoside Triphosphate Pyrophosphohydrolase"/>
    <property type="match status" value="1"/>
</dbReference>
<evidence type="ECO:0000313" key="6">
    <source>
        <dbReference type="Proteomes" id="UP000242699"/>
    </source>
</evidence>
<dbReference type="InterPro" id="IPR000086">
    <property type="entry name" value="NUDIX_hydrolase_dom"/>
</dbReference>
<evidence type="ECO:0000256" key="3">
    <source>
        <dbReference type="RuleBase" id="RU003476"/>
    </source>
</evidence>
<dbReference type="SUPFAM" id="SSF55811">
    <property type="entry name" value="Nudix"/>
    <property type="match status" value="1"/>
</dbReference>
<comment type="caution">
    <text evidence="5">The sequence shown here is derived from an EMBL/GenBank/DDBJ whole genome shotgun (WGS) entry which is preliminary data.</text>
</comment>
<proteinExistence type="inferred from homology"/>
<evidence type="ECO:0000259" key="4">
    <source>
        <dbReference type="PROSITE" id="PS51462"/>
    </source>
</evidence>
<dbReference type="Pfam" id="PF00293">
    <property type="entry name" value="NUDIX"/>
    <property type="match status" value="1"/>
</dbReference>
<evidence type="ECO:0000256" key="1">
    <source>
        <dbReference type="ARBA" id="ARBA00001946"/>
    </source>
</evidence>
<name>A0A2T2WZA2_9FIRM</name>
<dbReference type="AlphaFoldDB" id="A0A2T2WZA2"/>
<dbReference type="EMBL" id="PXYT01000025">
    <property type="protein sequence ID" value="PSR27568.1"/>
    <property type="molecule type" value="Genomic_DNA"/>
</dbReference>
<gene>
    <name evidence="5" type="ORF">C7B43_11450</name>
</gene>
<dbReference type="PROSITE" id="PS00893">
    <property type="entry name" value="NUDIX_BOX"/>
    <property type="match status" value="1"/>
</dbReference>
<dbReference type="PANTHER" id="PTHR43046">
    <property type="entry name" value="GDP-MANNOSE MANNOSYL HYDROLASE"/>
    <property type="match status" value="1"/>
</dbReference>
<sequence>MPMSAYYQELRQKIGTQLIFCPSVVAVIRNELQQILFVQEEGATGWGLPAGAIEIGETPAEALIREVYEETGLSCVPSTLLGVFGGQEFRWVYPDGNQVEYLNFVFECRIRKGTLHSVDGEIAHYQFFDERSFPPLQFPYPKEIFSAEGHEKTLFQRRPYVR</sequence>
<dbReference type="PRINTS" id="PR00502">
    <property type="entry name" value="NUDIXFAMILY"/>
</dbReference>
<dbReference type="Proteomes" id="UP000242699">
    <property type="component" value="Unassembled WGS sequence"/>
</dbReference>
<dbReference type="GO" id="GO:0016787">
    <property type="term" value="F:hydrolase activity"/>
    <property type="evidence" value="ECO:0007669"/>
    <property type="project" value="UniProtKB-KW"/>
</dbReference>
<evidence type="ECO:0000256" key="2">
    <source>
        <dbReference type="ARBA" id="ARBA00022801"/>
    </source>
</evidence>
<dbReference type="InterPro" id="IPR020476">
    <property type="entry name" value="Nudix_hydrolase"/>
</dbReference>
<comment type="similarity">
    <text evidence="3">Belongs to the Nudix hydrolase family.</text>
</comment>
<evidence type="ECO:0000313" key="5">
    <source>
        <dbReference type="EMBL" id="PSR27568.1"/>
    </source>
</evidence>
<keyword evidence="2 3" id="KW-0378">Hydrolase</keyword>
<dbReference type="PANTHER" id="PTHR43046:SF2">
    <property type="entry name" value="8-OXO-DGTP DIPHOSPHATASE-RELATED"/>
    <property type="match status" value="1"/>
</dbReference>
<dbReference type="InterPro" id="IPR020084">
    <property type="entry name" value="NUDIX_hydrolase_CS"/>
</dbReference>
<organism evidence="5 6">
    <name type="scientific">Sulfobacillus benefaciens</name>
    <dbReference type="NCBI Taxonomy" id="453960"/>
    <lineage>
        <taxon>Bacteria</taxon>
        <taxon>Bacillati</taxon>
        <taxon>Bacillota</taxon>
        <taxon>Clostridia</taxon>
        <taxon>Eubacteriales</taxon>
        <taxon>Clostridiales Family XVII. Incertae Sedis</taxon>
        <taxon>Sulfobacillus</taxon>
    </lineage>
</organism>